<dbReference type="InterPro" id="IPR029058">
    <property type="entry name" value="AB_hydrolase_fold"/>
</dbReference>
<dbReference type="PANTHER" id="PTHR43798">
    <property type="entry name" value="MONOACYLGLYCEROL LIPASE"/>
    <property type="match status" value="1"/>
</dbReference>
<reference evidence="3" key="1">
    <citation type="journal article" date="2014" name="Environ. Microbiol.">
        <title>Comparative genomics of the marine bacterial genus Glaciecola reveals the high degree of genomic diversity and genomic characteristic for cold adaptation.</title>
        <authorList>
            <person name="Qin Q.L."/>
            <person name="Xie B.B."/>
            <person name="Yu Y."/>
            <person name="Shu Y.L."/>
            <person name="Rong J.C."/>
            <person name="Zhang Y.J."/>
            <person name="Zhao D.L."/>
            <person name="Chen X.L."/>
            <person name="Zhang X.Y."/>
            <person name="Chen B."/>
            <person name="Zhou B.C."/>
            <person name="Zhang Y.Z."/>
        </authorList>
    </citation>
    <scope>NUCLEOTIDE SEQUENCE [LARGE SCALE GENOMIC DNA]</scope>
    <source>
        <strain evidence="3">ACAM 615</strain>
    </source>
</reference>
<dbReference type="Gene3D" id="3.40.50.1820">
    <property type="entry name" value="alpha/beta hydrolase"/>
    <property type="match status" value="1"/>
</dbReference>
<evidence type="ECO:0000313" key="3">
    <source>
        <dbReference type="Proteomes" id="UP000006251"/>
    </source>
</evidence>
<dbReference type="STRING" id="1121922.GCA_000428905_03177"/>
<dbReference type="GO" id="GO:0047372">
    <property type="term" value="F:monoacylglycerol lipase activity"/>
    <property type="evidence" value="ECO:0007669"/>
    <property type="project" value="TreeGrafter"/>
</dbReference>
<dbReference type="InterPro" id="IPR000073">
    <property type="entry name" value="AB_hydrolase_1"/>
</dbReference>
<comment type="caution">
    <text evidence="2">The sequence shown here is derived from an EMBL/GenBank/DDBJ whole genome shotgun (WGS) entry which is preliminary data.</text>
</comment>
<dbReference type="GO" id="GO:0046464">
    <property type="term" value="P:acylglycerol catabolic process"/>
    <property type="evidence" value="ECO:0007669"/>
    <property type="project" value="TreeGrafter"/>
</dbReference>
<dbReference type="Proteomes" id="UP000006251">
    <property type="component" value="Unassembled WGS sequence"/>
</dbReference>
<evidence type="ECO:0000259" key="1">
    <source>
        <dbReference type="Pfam" id="PF00561"/>
    </source>
</evidence>
<protein>
    <recommendedName>
        <fullName evidence="1">AB hydrolase-1 domain-containing protein</fullName>
    </recommendedName>
</protein>
<organism evidence="2 3">
    <name type="scientific">Brumicola pallidula DSM 14239 = ACAM 615</name>
    <dbReference type="NCBI Taxonomy" id="1121922"/>
    <lineage>
        <taxon>Bacteria</taxon>
        <taxon>Pseudomonadati</taxon>
        <taxon>Pseudomonadota</taxon>
        <taxon>Gammaproteobacteria</taxon>
        <taxon>Alteromonadales</taxon>
        <taxon>Alteromonadaceae</taxon>
        <taxon>Brumicola</taxon>
    </lineage>
</organism>
<evidence type="ECO:0000313" key="2">
    <source>
        <dbReference type="EMBL" id="GAC29286.1"/>
    </source>
</evidence>
<name>K6YZC8_9ALTE</name>
<dbReference type="AlphaFoldDB" id="K6YZC8"/>
<dbReference type="PRINTS" id="PR00111">
    <property type="entry name" value="ABHYDROLASE"/>
</dbReference>
<sequence length="277" mass="32231">MTLFIIVTVLIVLAILCFLILKVDSRFIIANSIYNTINKLEARLANLQHYSTWNEKFNLQMHYLSNVAEFDSSKPIIVLLHGFSADKYIWNRISRKLSKEYQLFTPELLGHGDVTYRSTDNYSVPEQVRFLMDMLDKLNIQKFHIIGNSMGGFMAAKIVERCPDRVHKSVLIDPAGIRSYYSLQMAKSTLNPFEHYNEADFFHFYDLVMAKPPYSPKFILQAAADKYIGKREQYAHMFRDFFNPDDFFDLAHKINASNVMLIWGKNDKLVPVADYKV</sequence>
<dbReference type="PANTHER" id="PTHR43798:SF5">
    <property type="entry name" value="MONOACYLGLYCEROL LIPASE ABHD6"/>
    <property type="match status" value="1"/>
</dbReference>
<proteinExistence type="predicted"/>
<keyword evidence="3" id="KW-1185">Reference proteome</keyword>
<accession>K6YZC8</accession>
<feature type="domain" description="AB hydrolase-1" evidence="1">
    <location>
        <begin position="75"/>
        <end position="272"/>
    </location>
</feature>
<dbReference type="Pfam" id="PF00561">
    <property type="entry name" value="Abhydrolase_1"/>
    <property type="match status" value="1"/>
</dbReference>
<dbReference type="RefSeq" id="WP_006011964.1">
    <property type="nucleotide sequence ID" value="NZ_AUAV01000017.1"/>
</dbReference>
<dbReference type="SUPFAM" id="SSF53474">
    <property type="entry name" value="alpha/beta-Hydrolases"/>
    <property type="match status" value="1"/>
</dbReference>
<dbReference type="GO" id="GO:0016020">
    <property type="term" value="C:membrane"/>
    <property type="evidence" value="ECO:0007669"/>
    <property type="project" value="TreeGrafter"/>
</dbReference>
<dbReference type="EMBL" id="BAEQ01000043">
    <property type="protein sequence ID" value="GAC29286.1"/>
    <property type="molecule type" value="Genomic_DNA"/>
</dbReference>
<gene>
    <name evidence="2" type="ORF">GPAL_2425</name>
</gene>
<dbReference type="InterPro" id="IPR050266">
    <property type="entry name" value="AB_hydrolase_sf"/>
</dbReference>